<dbReference type="Proteomes" id="UP000647416">
    <property type="component" value="Unassembled WGS sequence"/>
</dbReference>
<feature type="region of interest" description="Disordered" evidence="4">
    <location>
        <begin position="337"/>
        <end position="361"/>
    </location>
</feature>
<evidence type="ECO:0000259" key="5">
    <source>
        <dbReference type="Pfam" id="PF03389"/>
    </source>
</evidence>
<evidence type="ECO:0000256" key="4">
    <source>
        <dbReference type="SAM" id="MobiDB-lite"/>
    </source>
</evidence>
<keyword evidence="7" id="KW-1185">Reference proteome</keyword>
<feature type="domain" description="MobA/MobL protein" evidence="5">
    <location>
        <begin position="12"/>
        <end position="80"/>
    </location>
</feature>
<feature type="compositionally biased region" description="Basic and acidic residues" evidence="4">
    <location>
        <begin position="343"/>
        <end position="353"/>
    </location>
</feature>
<dbReference type="InterPro" id="IPR005053">
    <property type="entry name" value="MobA_MobL"/>
</dbReference>
<evidence type="ECO:0000256" key="1">
    <source>
        <dbReference type="ARBA" id="ARBA00010873"/>
    </source>
</evidence>
<evidence type="ECO:0000256" key="2">
    <source>
        <dbReference type="ARBA" id="ARBA00022971"/>
    </source>
</evidence>
<comment type="similarity">
    <text evidence="1">Belongs to the MobA/MobL family.</text>
</comment>
<gene>
    <name evidence="6" type="ORF">H8706_10925</name>
</gene>
<dbReference type="Gene3D" id="3.30.930.30">
    <property type="match status" value="1"/>
</dbReference>
<feature type="non-terminal residue" evidence="6">
    <location>
        <position position="1"/>
    </location>
</feature>
<dbReference type="EMBL" id="JACRTE010000024">
    <property type="protein sequence ID" value="MBC8597369.1"/>
    <property type="molecule type" value="Genomic_DNA"/>
</dbReference>
<keyword evidence="2" id="KW-0184">Conjugation</keyword>
<dbReference type="AlphaFoldDB" id="A0A926FFL9"/>
<keyword evidence="3" id="KW-0175">Coiled coil</keyword>
<organism evidence="6 7">
    <name type="scientific">Qingrenia yutianensis</name>
    <dbReference type="NCBI Taxonomy" id="2763676"/>
    <lineage>
        <taxon>Bacteria</taxon>
        <taxon>Bacillati</taxon>
        <taxon>Bacillota</taxon>
        <taxon>Clostridia</taxon>
        <taxon>Eubacteriales</taxon>
        <taxon>Oscillospiraceae</taxon>
        <taxon>Qingrenia</taxon>
    </lineage>
</organism>
<accession>A0A926FFL9</accession>
<sequence>LERVSKYPKSTRYGRQNPITERWNSEEQLQIWRKNWADISNKYLEITKSENRIDHRSNKTRGSDELPTAHEGVYARRIEKNGGISERCEINRQIKADNKVLREIKAAIKKLLETAVHTILSLANALEKLRGTMIHCRYIINFADKWKTAKSFEAARLKTNYDNYLSVATKLKSKIDERKVAQVEKEKTPPIKIFKYCELTQQINELSEQIEELKTEKNTILANFNTNDIQTVKNKITDIQKAMPVMERHSAESVAKLDNAGQEYAELKEQARNFDIDEFCELRRNIRPQIEYDTEAELYDIYGVSFSRGIFSTAKSETDNFIDGNEIYSVRRQLENYKQQQNEQKHEKYQLSHDDEDELEL</sequence>
<feature type="coiled-coil region" evidence="3">
    <location>
        <begin position="250"/>
        <end position="277"/>
    </location>
</feature>
<protein>
    <submittedName>
        <fullName evidence="6">MobA/MobL family protein</fullName>
    </submittedName>
</protein>
<name>A0A926FFL9_9FIRM</name>
<feature type="coiled-coil region" evidence="3">
    <location>
        <begin position="196"/>
        <end position="223"/>
    </location>
</feature>
<evidence type="ECO:0000313" key="6">
    <source>
        <dbReference type="EMBL" id="MBC8597369.1"/>
    </source>
</evidence>
<evidence type="ECO:0000313" key="7">
    <source>
        <dbReference type="Proteomes" id="UP000647416"/>
    </source>
</evidence>
<reference evidence="6" key="1">
    <citation type="submission" date="2020-08" db="EMBL/GenBank/DDBJ databases">
        <title>Genome public.</title>
        <authorList>
            <person name="Liu C."/>
            <person name="Sun Q."/>
        </authorList>
    </citation>
    <scope>NUCLEOTIDE SEQUENCE</scope>
    <source>
        <strain evidence="6">NSJ-50</strain>
    </source>
</reference>
<evidence type="ECO:0000256" key="3">
    <source>
        <dbReference type="SAM" id="Coils"/>
    </source>
</evidence>
<dbReference type="Pfam" id="PF03389">
    <property type="entry name" value="MobA_MobL"/>
    <property type="match status" value="1"/>
</dbReference>
<dbReference type="RefSeq" id="WP_262432657.1">
    <property type="nucleotide sequence ID" value="NZ_JACRTE010000024.1"/>
</dbReference>
<proteinExistence type="inferred from homology"/>
<comment type="caution">
    <text evidence="6">The sequence shown here is derived from an EMBL/GenBank/DDBJ whole genome shotgun (WGS) entry which is preliminary data.</text>
</comment>